<dbReference type="EMBL" id="AOSK01000005">
    <property type="protein sequence ID" value="EYD78271.1"/>
    <property type="molecule type" value="Genomic_DNA"/>
</dbReference>
<accession>A0A017HV51</accession>
<sequence>MPDRKLAVVTGASSGIGRELARCAAEDGCDLVICANEAAIEEAARDVRQLGGQVDVVQADLSTEEGVLTLWHQVGAREVDYLMANAGLTLGHAFADQEWPRIRELIGLNVLGTTLLLHRVLPRMQARGEGRVLVTGSIAGFIPGSYQAVYNATKAYLDSLAFALNDEMRERGVTVTCLMPGPVDTEIFRRGDMEDSPMGETSLKDTPEHTARLGYEAMKAGRAGMTPGLMNKLVTTFAGVLPEPVLARMNRWVSETERDEKAG</sequence>
<feature type="domain" description="Ketoreductase" evidence="3">
    <location>
        <begin position="5"/>
        <end position="185"/>
    </location>
</feature>
<dbReference type="GO" id="GO:0016020">
    <property type="term" value="C:membrane"/>
    <property type="evidence" value="ECO:0007669"/>
    <property type="project" value="TreeGrafter"/>
</dbReference>
<dbReference type="CDD" id="cd05233">
    <property type="entry name" value="SDR_c"/>
    <property type="match status" value="1"/>
</dbReference>
<dbReference type="HOGENOM" id="CLU_010194_2_1_5"/>
<evidence type="ECO:0000256" key="2">
    <source>
        <dbReference type="ARBA" id="ARBA00023002"/>
    </source>
</evidence>
<dbReference type="PANTHER" id="PTHR44196">
    <property type="entry name" value="DEHYDROGENASE/REDUCTASE SDR FAMILY MEMBER 7B"/>
    <property type="match status" value="1"/>
</dbReference>
<dbReference type="SUPFAM" id="SSF51735">
    <property type="entry name" value="NAD(P)-binding Rossmann-fold domains"/>
    <property type="match status" value="1"/>
</dbReference>
<gene>
    <name evidence="4" type="ORF">Rumeso_00100</name>
</gene>
<evidence type="ECO:0000313" key="4">
    <source>
        <dbReference type="EMBL" id="EYD78271.1"/>
    </source>
</evidence>
<dbReference type="InterPro" id="IPR036291">
    <property type="entry name" value="NAD(P)-bd_dom_sf"/>
</dbReference>
<dbReference type="PIRSF" id="PIRSF000126">
    <property type="entry name" value="11-beta-HSD1"/>
    <property type="match status" value="1"/>
</dbReference>
<protein>
    <submittedName>
        <fullName evidence="4">Short-chain dehydrogenase/reductase SDR</fullName>
    </submittedName>
</protein>
<dbReference type="PRINTS" id="PR00081">
    <property type="entry name" value="GDHRDH"/>
</dbReference>
<keyword evidence="2" id="KW-0560">Oxidoreductase</keyword>
<dbReference type="SMART" id="SM00822">
    <property type="entry name" value="PKS_KR"/>
    <property type="match status" value="1"/>
</dbReference>
<dbReference type="Pfam" id="PF00106">
    <property type="entry name" value="adh_short"/>
    <property type="match status" value="1"/>
</dbReference>
<comment type="similarity">
    <text evidence="1">Belongs to the short-chain dehydrogenases/reductases (SDR) family.</text>
</comment>
<dbReference type="AlphaFoldDB" id="A0A017HV51"/>
<dbReference type="Gene3D" id="3.40.50.720">
    <property type="entry name" value="NAD(P)-binding Rossmann-like Domain"/>
    <property type="match status" value="1"/>
</dbReference>
<reference evidence="4 5" key="1">
    <citation type="submission" date="2013-02" db="EMBL/GenBank/DDBJ databases">
        <authorList>
            <person name="Fiebig A."/>
            <person name="Goeker M."/>
            <person name="Klenk H.-P.P."/>
        </authorList>
    </citation>
    <scope>NUCLEOTIDE SEQUENCE [LARGE SCALE GENOMIC DNA]</scope>
    <source>
        <strain evidence="4 5">DSM 19309</strain>
    </source>
</reference>
<evidence type="ECO:0000259" key="3">
    <source>
        <dbReference type="SMART" id="SM00822"/>
    </source>
</evidence>
<dbReference type="PANTHER" id="PTHR44196:SF2">
    <property type="entry name" value="SHORT-CHAIN DEHYDROGENASE-RELATED"/>
    <property type="match status" value="1"/>
</dbReference>
<evidence type="ECO:0000313" key="5">
    <source>
        <dbReference type="Proteomes" id="UP000019666"/>
    </source>
</evidence>
<organism evidence="4 5">
    <name type="scientific">Rubellimicrobium mesophilum DSM 19309</name>
    <dbReference type="NCBI Taxonomy" id="442562"/>
    <lineage>
        <taxon>Bacteria</taxon>
        <taxon>Pseudomonadati</taxon>
        <taxon>Pseudomonadota</taxon>
        <taxon>Alphaproteobacteria</taxon>
        <taxon>Rhodobacterales</taxon>
        <taxon>Roseobacteraceae</taxon>
        <taxon>Rubellimicrobium</taxon>
    </lineage>
</organism>
<dbReference type="GO" id="GO:0016491">
    <property type="term" value="F:oxidoreductase activity"/>
    <property type="evidence" value="ECO:0007669"/>
    <property type="project" value="UniProtKB-KW"/>
</dbReference>
<keyword evidence="5" id="KW-1185">Reference proteome</keyword>
<dbReference type="OrthoDB" id="9808814at2"/>
<proteinExistence type="inferred from homology"/>
<name>A0A017HV51_9RHOB</name>
<evidence type="ECO:0000256" key="1">
    <source>
        <dbReference type="ARBA" id="ARBA00006484"/>
    </source>
</evidence>
<dbReference type="PATRIC" id="fig|442562.3.peg.101"/>
<dbReference type="InterPro" id="IPR002347">
    <property type="entry name" value="SDR_fam"/>
</dbReference>
<dbReference type="InterPro" id="IPR057326">
    <property type="entry name" value="KR_dom"/>
</dbReference>
<dbReference type="RefSeq" id="WP_037283086.1">
    <property type="nucleotide sequence ID" value="NZ_KK088615.1"/>
</dbReference>
<dbReference type="Proteomes" id="UP000019666">
    <property type="component" value="Unassembled WGS sequence"/>
</dbReference>
<dbReference type="STRING" id="442562.Rumeso_00100"/>
<comment type="caution">
    <text evidence="4">The sequence shown here is derived from an EMBL/GenBank/DDBJ whole genome shotgun (WGS) entry which is preliminary data.</text>
</comment>